<dbReference type="InterPro" id="IPR015943">
    <property type="entry name" value="WD40/YVTN_repeat-like_dom_sf"/>
</dbReference>
<dbReference type="Gene3D" id="2.130.10.10">
    <property type="entry name" value="YVTN repeat-like/Quinoprotein amine dehydrogenase"/>
    <property type="match status" value="1"/>
</dbReference>
<dbReference type="InterPro" id="IPR036322">
    <property type="entry name" value="WD40_repeat_dom_sf"/>
</dbReference>
<comment type="caution">
    <text evidence="1">The sequence shown here is derived from an EMBL/GenBank/DDBJ whole genome shotgun (WGS) entry which is preliminary data.</text>
</comment>
<dbReference type="PANTHER" id="PTHR45296">
    <property type="entry name" value="TRANSDUCIN/WD40 REPEAT-LIKE SUPERFAMILY PROTEIN"/>
    <property type="match status" value="1"/>
</dbReference>
<dbReference type="AlphaFoldDB" id="A0A811P551"/>
<dbReference type="EMBL" id="CAJGYO010000006">
    <property type="protein sequence ID" value="CAD6240357.1"/>
    <property type="molecule type" value="Genomic_DNA"/>
</dbReference>
<sequence length="195" mass="20503">MEAANKPISSICIKPGNEDCVYISAGNEILSFDVRMGTQSKPLETYNYNRDEINLIAVSSKGFLAAADDSGDVKLFLDKFSYRFAAACNSFLGDLGQNGSSSGSAGQCFNPAFVHSVAVSEEGILGGLYKVCAVARGDGAVDVVDLEYELAPAKSKGPPRAAISKMSSKGAELGDGSCNQSQAKRIHLDYTMGGH</sequence>
<dbReference type="Proteomes" id="UP000604825">
    <property type="component" value="Unassembled WGS sequence"/>
</dbReference>
<evidence type="ECO:0000313" key="2">
    <source>
        <dbReference type="Proteomes" id="UP000604825"/>
    </source>
</evidence>
<name>A0A811P551_9POAL</name>
<keyword evidence="2" id="KW-1185">Reference proteome</keyword>
<gene>
    <name evidence="1" type="ORF">NCGR_LOCUS26982</name>
</gene>
<protein>
    <submittedName>
        <fullName evidence="1">Uncharacterized protein</fullName>
    </submittedName>
</protein>
<reference evidence="1" key="1">
    <citation type="submission" date="2020-10" db="EMBL/GenBank/DDBJ databases">
        <authorList>
            <person name="Han B."/>
            <person name="Lu T."/>
            <person name="Zhao Q."/>
            <person name="Huang X."/>
            <person name="Zhao Y."/>
        </authorList>
    </citation>
    <scope>NUCLEOTIDE SEQUENCE</scope>
</reference>
<dbReference type="OrthoDB" id="2161379at2759"/>
<accession>A0A811P551</accession>
<evidence type="ECO:0000313" key="1">
    <source>
        <dbReference type="EMBL" id="CAD6240357.1"/>
    </source>
</evidence>
<organism evidence="1 2">
    <name type="scientific">Miscanthus lutarioriparius</name>
    <dbReference type="NCBI Taxonomy" id="422564"/>
    <lineage>
        <taxon>Eukaryota</taxon>
        <taxon>Viridiplantae</taxon>
        <taxon>Streptophyta</taxon>
        <taxon>Embryophyta</taxon>
        <taxon>Tracheophyta</taxon>
        <taxon>Spermatophyta</taxon>
        <taxon>Magnoliopsida</taxon>
        <taxon>Liliopsida</taxon>
        <taxon>Poales</taxon>
        <taxon>Poaceae</taxon>
        <taxon>PACMAD clade</taxon>
        <taxon>Panicoideae</taxon>
        <taxon>Andropogonodae</taxon>
        <taxon>Andropogoneae</taxon>
        <taxon>Saccharinae</taxon>
        <taxon>Miscanthus</taxon>
    </lineage>
</organism>
<dbReference type="PANTHER" id="PTHR45296:SF1">
    <property type="entry name" value="TRANSDUCIN_WD40 REPEAT-LIKE SUPERFAMILY PROTEIN"/>
    <property type="match status" value="1"/>
</dbReference>
<proteinExistence type="predicted"/>
<dbReference type="SUPFAM" id="SSF50978">
    <property type="entry name" value="WD40 repeat-like"/>
    <property type="match status" value="1"/>
</dbReference>